<dbReference type="Pfam" id="PF00296">
    <property type="entry name" value="Bac_luciferase"/>
    <property type="match status" value="1"/>
</dbReference>
<dbReference type="InterPro" id="IPR011251">
    <property type="entry name" value="Luciferase-like_dom"/>
</dbReference>
<dbReference type="PANTHER" id="PTHR30137">
    <property type="entry name" value="LUCIFERASE-LIKE MONOOXYGENASE"/>
    <property type="match status" value="1"/>
</dbReference>
<evidence type="ECO:0000256" key="1">
    <source>
        <dbReference type="ARBA" id="ARBA00022630"/>
    </source>
</evidence>
<feature type="domain" description="Luciferase-like" evidence="4">
    <location>
        <begin position="39"/>
        <end position="332"/>
    </location>
</feature>
<dbReference type="EMBL" id="UINC01005742">
    <property type="protein sequence ID" value="SVA23264.1"/>
    <property type="molecule type" value="Genomic_DNA"/>
</dbReference>
<protein>
    <recommendedName>
        <fullName evidence="4">Luciferase-like domain-containing protein</fullName>
    </recommendedName>
</protein>
<dbReference type="AlphaFoldDB" id="A0A381U5E6"/>
<gene>
    <name evidence="5" type="ORF">METZ01_LOCUS76118</name>
</gene>
<evidence type="ECO:0000256" key="3">
    <source>
        <dbReference type="ARBA" id="ARBA00023033"/>
    </source>
</evidence>
<dbReference type="GO" id="GO:0004497">
    <property type="term" value="F:monooxygenase activity"/>
    <property type="evidence" value="ECO:0007669"/>
    <property type="project" value="UniProtKB-KW"/>
</dbReference>
<name>A0A381U5E6_9ZZZZ</name>
<evidence type="ECO:0000256" key="2">
    <source>
        <dbReference type="ARBA" id="ARBA00023002"/>
    </source>
</evidence>
<evidence type="ECO:0000313" key="5">
    <source>
        <dbReference type="EMBL" id="SVA23264.1"/>
    </source>
</evidence>
<keyword evidence="2" id="KW-0560">Oxidoreductase</keyword>
<dbReference type="SUPFAM" id="SSF51679">
    <property type="entry name" value="Bacterial luciferase-like"/>
    <property type="match status" value="1"/>
</dbReference>
<dbReference type="InterPro" id="IPR036661">
    <property type="entry name" value="Luciferase-like_sf"/>
</dbReference>
<evidence type="ECO:0000259" key="4">
    <source>
        <dbReference type="Pfam" id="PF00296"/>
    </source>
</evidence>
<dbReference type="GO" id="GO:0016705">
    <property type="term" value="F:oxidoreductase activity, acting on paired donors, with incorporation or reduction of molecular oxygen"/>
    <property type="evidence" value="ECO:0007669"/>
    <property type="project" value="InterPro"/>
</dbReference>
<feature type="non-terminal residue" evidence="5">
    <location>
        <position position="340"/>
    </location>
</feature>
<accession>A0A381U5E6</accession>
<dbReference type="InterPro" id="IPR050766">
    <property type="entry name" value="Bact_Lucif_Oxidored"/>
</dbReference>
<reference evidence="5" key="1">
    <citation type="submission" date="2018-05" db="EMBL/GenBank/DDBJ databases">
        <authorList>
            <person name="Lanie J.A."/>
            <person name="Ng W.-L."/>
            <person name="Kazmierczak K.M."/>
            <person name="Andrzejewski T.M."/>
            <person name="Davidsen T.M."/>
            <person name="Wayne K.J."/>
            <person name="Tettelin H."/>
            <person name="Glass J.I."/>
            <person name="Rusch D."/>
            <person name="Podicherti R."/>
            <person name="Tsui H.-C.T."/>
            <person name="Winkler M.E."/>
        </authorList>
    </citation>
    <scope>NUCLEOTIDE SEQUENCE</scope>
</reference>
<proteinExistence type="predicted"/>
<keyword evidence="3" id="KW-0503">Monooxygenase</keyword>
<dbReference type="PANTHER" id="PTHR30137:SF16">
    <property type="entry name" value="BLL0895 PROTEIN"/>
    <property type="match status" value="1"/>
</dbReference>
<sequence>MRVGATIFCQNYADWDRYEAAERGESVPVRPETDDRSIFYEEIEIAKLADRSGFDSVWTIEHHFTPYTMVTNPLQLLTYLAGVTENVDLGTMVIVLPWHNPVRVAEDIAMLDTLLGDRQLIAGVGRGLGRREYGGLGVDQNEARGRFDESIHILRELLSSGACTFHGEHFQVDDVKLRPQLDGDLSGSLYCAAGSPETMAVIAKINVKPLMIPTVSLDLTLQGAREFMRLRSEAGLAPTDTKLALWVYCAESENEARAGAERYMREYADSALRHYEMTGTHFDDISGYEGYAQRAAALRSDPTPFLDGFFARHPWGTPEMVVEKISELAEQFGTSEIMGV</sequence>
<dbReference type="GO" id="GO:0005829">
    <property type="term" value="C:cytosol"/>
    <property type="evidence" value="ECO:0007669"/>
    <property type="project" value="TreeGrafter"/>
</dbReference>
<keyword evidence="1" id="KW-0285">Flavoprotein</keyword>
<dbReference type="Gene3D" id="3.20.20.30">
    <property type="entry name" value="Luciferase-like domain"/>
    <property type="match status" value="1"/>
</dbReference>
<organism evidence="5">
    <name type="scientific">marine metagenome</name>
    <dbReference type="NCBI Taxonomy" id="408172"/>
    <lineage>
        <taxon>unclassified sequences</taxon>
        <taxon>metagenomes</taxon>
        <taxon>ecological metagenomes</taxon>
    </lineage>
</organism>